<dbReference type="Proteomes" id="UP000186074">
    <property type="component" value="Chromosome"/>
</dbReference>
<sequence>MLLFFRTIISNFLWLLGIHGINFFDTLINIQILDNFISENLTYKEFFNLFVLLGGSGAGLSLLLSIFLFSKDKHTTLIGKMSLPFVIFNINEILIFGIPIFMNFSLIIPFILVPIFNFTLSYIFISYTDIILFNDTFLPWTTPALMNIYLSTDGNIIAILFQLFLIIIGSFIYMPFIKSYTRTQSSTVSLEKTARKFDISLEVESRRDIKFQEAQSSLIKSHHKINKIIDEINQDNLTLYYQPKINIQNKTCNEFEALIRIKDKNGIMRGPDFIIDIEDSGLASIIDIWVCKEVKKDLELWAEKDFYPEISINIFPHTLEDKNYINDIISILKGYNICFEIIERRSSLNKNVFENIKLMKQEGFKISLDDLGVGFTNFSILYEIPLSSVKIDRKIIEYTKDKKGFILYKNICELCSDLNYQIILEGIETQDEYDKLVNPKINIIQGWYYSKAIYFDEVYQYSKSF</sequence>
<evidence type="ECO:0000256" key="4">
    <source>
        <dbReference type="ARBA" id="ARBA00022597"/>
    </source>
</evidence>
<dbReference type="InterPro" id="IPR003352">
    <property type="entry name" value="PTS_EIIC"/>
</dbReference>
<evidence type="ECO:0000313" key="11">
    <source>
        <dbReference type="EMBL" id="APW64854.1"/>
    </source>
</evidence>
<dbReference type="EMBL" id="CP019070">
    <property type="protein sequence ID" value="APW64854.1"/>
    <property type="molecule type" value="Genomic_DNA"/>
</dbReference>
<dbReference type="InterPro" id="IPR035919">
    <property type="entry name" value="EAL_sf"/>
</dbReference>
<dbReference type="PROSITE" id="PS50883">
    <property type="entry name" value="EAL"/>
    <property type="match status" value="1"/>
</dbReference>
<dbReference type="Pfam" id="PF02378">
    <property type="entry name" value="PTS_EIIC"/>
    <property type="match status" value="1"/>
</dbReference>
<evidence type="ECO:0000256" key="5">
    <source>
        <dbReference type="ARBA" id="ARBA00022692"/>
    </source>
</evidence>
<feature type="domain" description="EAL" evidence="9">
    <location>
        <begin position="218"/>
        <end position="465"/>
    </location>
</feature>
<evidence type="ECO:0000259" key="9">
    <source>
        <dbReference type="PROSITE" id="PS50883"/>
    </source>
</evidence>
<gene>
    <name evidence="11" type="ORF">LPB137_02830</name>
</gene>
<proteinExistence type="predicted"/>
<keyword evidence="3" id="KW-1003">Cell membrane</keyword>
<evidence type="ECO:0000259" key="10">
    <source>
        <dbReference type="PROSITE" id="PS51105"/>
    </source>
</evidence>
<evidence type="ECO:0000256" key="7">
    <source>
        <dbReference type="ARBA" id="ARBA00023136"/>
    </source>
</evidence>
<dbReference type="STRING" id="1850254.LPB137_02830"/>
<dbReference type="InterPro" id="IPR004501">
    <property type="entry name" value="PTS_EIIC_3"/>
</dbReference>
<feature type="transmembrane region" description="Helical" evidence="8">
    <location>
        <begin position="107"/>
        <end position="125"/>
    </location>
</feature>
<dbReference type="OrthoDB" id="5372181at2"/>
<evidence type="ECO:0000256" key="1">
    <source>
        <dbReference type="ARBA" id="ARBA00004651"/>
    </source>
</evidence>
<evidence type="ECO:0000256" key="6">
    <source>
        <dbReference type="ARBA" id="ARBA00022989"/>
    </source>
</evidence>
<dbReference type="PROSITE" id="PS51105">
    <property type="entry name" value="PTS_EIIC_TYPE_3"/>
    <property type="match status" value="1"/>
</dbReference>
<organism evidence="11 12">
    <name type="scientific">Poseidonibacter parvus</name>
    <dbReference type="NCBI Taxonomy" id="1850254"/>
    <lineage>
        <taxon>Bacteria</taxon>
        <taxon>Pseudomonadati</taxon>
        <taxon>Campylobacterota</taxon>
        <taxon>Epsilonproteobacteria</taxon>
        <taxon>Campylobacterales</taxon>
        <taxon>Arcobacteraceae</taxon>
        <taxon>Poseidonibacter</taxon>
    </lineage>
</organism>
<dbReference type="InterPro" id="IPR001633">
    <property type="entry name" value="EAL_dom"/>
</dbReference>
<accession>A0A1P8KJZ2</accession>
<dbReference type="PANTHER" id="PTHR33121">
    <property type="entry name" value="CYCLIC DI-GMP PHOSPHODIESTERASE PDEF"/>
    <property type="match status" value="1"/>
</dbReference>
<protein>
    <recommendedName>
        <fullName evidence="13">EAL domain-containing protein</fullName>
    </recommendedName>
</protein>
<feature type="transmembrane region" description="Helical" evidence="8">
    <location>
        <begin position="81"/>
        <end position="101"/>
    </location>
</feature>
<dbReference type="KEGG" id="alp:LPB137_02830"/>
<dbReference type="GO" id="GO:0008982">
    <property type="term" value="F:protein-N(PI)-phosphohistidine-sugar phosphotransferase activity"/>
    <property type="evidence" value="ECO:0007669"/>
    <property type="project" value="InterPro"/>
</dbReference>
<keyword evidence="4" id="KW-0762">Sugar transport</keyword>
<name>A0A1P8KJZ2_9BACT</name>
<dbReference type="Gene3D" id="3.20.20.450">
    <property type="entry name" value="EAL domain"/>
    <property type="match status" value="1"/>
</dbReference>
<feature type="domain" description="PTS EIIC type-3" evidence="10">
    <location>
        <begin position="1"/>
        <end position="176"/>
    </location>
</feature>
<keyword evidence="2" id="KW-0813">Transport</keyword>
<feature type="transmembrane region" description="Helical" evidence="8">
    <location>
        <begin position="46"/>
        <end position="69"/>
    </location>
</feature>
<keyword evidence="12" id="KW-1185">Reference proteome</keyword>
<dbReference type="SMART" id="SM00052">
    <property type="entry name" value="EAL"/>
    <property type="match status" value="1"/>
</dbReference>
<keyword evidence="7 8" id="KW-0472">Membrane</keyword>
<feature type="transmembrane region" description="Helical" evidence="8">
    <location>
        <begin position="156"/>
        <end position="176"/>
    </location>
</feature>
<dbReference type="AlphaFoldDB" id="A0A1P8KJZ2"/>
<evidence type="ECO:0000313" key="12">
    <source>
        <dbReference type="Proteomes" id="UP000186074"/>
    </source>
</evidence>
<dbReference type="GO" id="GO:0071111">
    <property type="term" value="F:cyclic-guanylate-specific phosphodiesterase activity"/>
    <property type="evidence" value="ECO:0007669"/>
    <property type="project" value="InterPro"/>
</dbReference>
<keyword evidence="5 8" id="KW-0812">Transmembrane</keyword>
<feature type="transmembrane region" description="Helical" evidence="8">
    <location>
        <begin position="12"/>
        <end position="34"/>
    </location>
</feature>
<dbReference type="CDD" id="cd01948">
    <property type="entry name" value="EAL"/>
    <property type="match status" value="1"/>
</dbReference>
<evidence type="ECO:0000256" key="2">
    <source>
        <dbReference type="ARBA" id="ARBA00022448"/>
    </source>
</evidence>
<dbReference type="SUPFAM" id="SSF141868">
    <property type="entry name" value="EAL domain-like"/>
    <property type="match status" value="1"/>
</dbReference>
<evidence type="ECO:0008006" key="13">
    <source>
        <dbReference type="Google" id="ProtNLM"/>
    </source>
</evidence>
<reference evidence="11 12" key="1">
    <citation type="submission" date="2017-01" db="EMBL/GenBank/DDBJ databases">
        <title>Genome sequencing of Arcobacter sp. LPB0137.</title>
        <authorList>
            <person name="Lee G.-W."/>
            <person name="Yi H."/>
        </authorList>
    </citation>
    <scope>NUCLEOTIDE SEQUENCE [LARGE SCALE GENOMIC DNA]</scope>
    <source>
        <strain evidence="11 12">LPB0137</strain>
    </source>
</reference>
<keyword evidence="6 8" id="KW-1133">Transmembrane helix</keyword>
<dbReference type="GO" id="GO:0005886">
    <property type="term" value="C:plasma membrane"/>
    <property type="evidence" value="ECO:0007669"/>
    <property type="project" value="UniProtKB-SubCell"/>
</dbReference>
<dbReference type="InterPro" id="IPR050706">
    <property type="entry name" value="Cyclic-di-GMP_PDE-like"/>
</dbReference>
<dbReference type="Pfam" id="PF00563">
    <property type="entry name" value="EAL"/>
    <property type="match status" value="1"/>
</dbReference>
<evidence type="ECO:0000256" key="3">
    <source>
        <dbReference type="ARBA" id="ARBA00022475"/>
    </source>
</evidence>
<dbReference type="PANTHER" id="PTHR33121:SF70">
    <property type="entry name" value="SIGNALING PROTEIN YKOW"/>
    <property type="match status" value="1"/>
</dbReference>
<evidence type="ECO:0000256" key="8">
    <source>
        <dbReference type="SAM" id="Phobius"/>
    </source>
</evidence>
<dbReference type="GO" id="GO:0009401">
    <property type="term" value="P:phosphoenolpyruvate-dependent sugar phosphotransferase system"/>
    <property type="evidence" value="ECO:0007669"/>
    <property type="project" value="InterPro"/>
</dbReference>
<comment type="subcellular location">
    <subcellularLocation>
        <location evidence="1">Cell membrane</location>
        <topology evidence="1">Multi-pass membrane protein</topology>
    </subcellularLocation>
</comment>